<dbReference type="GO" id="GO:0009432">
    <property type="term" value="P:SOS response"/>
    <property type="evidence" value="ECO:0007669"/>
    <property type="project" value="UniProtKB-UniRule"/>
</dbReference>
<dbReference type="AlphaFoldDB" id="A0A3M9N3G8"/>
<dbReference type="InterPro" id="IPR042174">
    <property type="entry name" value="RecF_2"/>
</dbReference>
<evidence type="ECO:0000256" key="6">
    <source>
        <dbReference type="ARBA" id="ARBA00022741"/>
    </source>
</evidence>
<dbReference type="Gene3D" id="1.20.1050.90">
    <property type="entry name" value="RecF/RecN/SMC, N-terminal domain"/>
    <property type="match status" value="1"/>
</dbReference>
<keyword evidence="7 9" id="KW-0067">ATP-binding</keyword>
<keyword evidence="9" id="KW-0227">DNA damage</keyword>
<keyword evidence="12" id="KW-1185">Reference proteome</keyword>
<evidence type="ECO:0000256" key="5">
    <source>
        <dbReference type="ARBA" id="ARBA00022705"/>
    </source>
</evidence>
<feature type="binding site" evidence="9">
    <location>
        <begin position="30"/>
        <end position="37"/>
    </location>
    <ligand>
        <name>ATP</name>
        <dbReference type="ChEBI" id="CHEBI:30616"/>
    </ligand>
</feature>
<comment type="subcellular location">
    <subcellularLocation>
        <location evidence="1 9">Cytoplasm</location>
    </subcellularLocation>
</comment>
<dbReference type="GO" id="GO:0005524">
    <property type="term" value="F:ATP binding"/>
    <property type="evidence" value="ECO:0007669"/>
    <property type="project" value="UniProtKB-UniRule"/>
</dbReference>
<dbReference type="RefSeq" id="WP_123131599.1">
    <property type="nucleotide sequence ID" value="NZ_RJJE01000002.1"/>
</dbReference>
<evidence type="ECO:0000313" key="11">
    <source>
        <dbReference type="EMBL" id="RNI32299.1"/>
    </source>
</evidence>
<evidence type="ECO:0000256" key="9">
    <source>
        <dbReference type="HAMAP-Rule" id="MF_00365"/>
    </source>
</evidence>
<dbReference type="InterPro" id="IPR003395">
    <property type="entry name" value="RecF/RecN/SMC_N"/>
</dbReference>
<dbReference type="Proteomes" id="UP000271010">
    <property type="component" value="Unassembled WGS sequence"/>
</dbReference>
<comment type="similarity">
    <text evidence="2 9">Belongs to the RecF family.</text>
</comment>
<keyword evidence="5 9" id="KW-0235">DNA replication</keyword>
<evidence type="ECO:0000256" key="2">
    <source>
        <dbReference type="ARBA" id="ARBA00008016"/>
    </source>
</evidence>
<dbReference type="GO" id="GO:0005737">
    <property type="term" value="C:cytoplasm"/>
    <property type="evidence" value="ECO:0007669"/>
    <property type="project" value="UniProtKB-SubCell"/>
</dbReference>
<keyword evidence="6 9" id="KW-0547">Nucleotide-binding</keyword>
<comment type="function">
    <text evidence="9">The RecF protein is involved in DNA metabolism; it is required for DNA replication and normal SOS inducibility. RecF binds preferentially to single-stranded, linear DNA. It also seems to bind ATP.</text>
</comment>
<evidence type="ECO:0000256" key="3">
    <source>
        <dbReference type="ARBA" id="ARBA00020170"/>
    </source>
</evidence>
<dbReference type="NCBIfam" id="TIGR00611">
    <property type="entry name" value="recf"/>
    <property type="match status" value="1"/>
</dbReference>
<evidence type="ECO:0000256" key="8">
    <source>
        <dbReference type="ARBA" id="ARBA00023125"/>
    </source>
</evidence>
<gene>
    <name evidence="9" type="primary">recF</name>
    <name evidence="11" type="ORF">EFA69_02940</name>
</gene>
<dbReference type="InterPro" id="IPR001238">
    <property type="entry name" value="DNA-binding_RecF"/>
</dbReference>
<dbReference type="Gene3D" id="3.40.50.300">
    <property type="entry name" value="P-loop containing nucleotide triphosphate hydrolases"/>
    <property type="match status" value="1"/>
</dbReference>
<evidence type="ECO:0000259" key="10">
    <source>
        <dbReference type="Pfam" id="PF02463"/>
    </source>
</evidence>
<evidence type="ECO:0000256" key="7">
    <source>
        <dbReference type="ARBA" id="ARBA00022840"/>
    </source>
</evidence>
<keyword evidence="9" id="KW-0742">SOS response</keyword>
<evidence type="ECO:0000313" key="12">
    <source>
        <dbReference type="Proteomes" id="UP000271010"/>
    </source>
</evidence>
<dbReference type="GO" id="GO:0006260">
    <property type="term" value="P:DNA replication"/>
    <property type="evidence" value="ECO:0007669"/>
    <property type="project" value="UniProtKB-UniRule"/>
</dbReference>
<protein>
    <recommendedName>
        <fullName evidence="3 9">DNA replication and repair protein RecF</fullName>
    </recommendedName>
</protein>
<dbReference type="InterPro" id="IPR018078">
    <property type="entry name" value="DNA-binding_RecF_CS"/>
</dbReference>
<dbReference type="OrthoDB" id="9803889at2"/>
<dbReference type="PANTHER" id="PTHR32182:SF0">
    <property type="entry name" value="DNA REPLICATION AND REPAIR PROTEIN RECF"/>
    <property type="match status" value="1"/>
</dbReference>
<dbReference type="SUPFAM" id="SSF52540">
    <property type="entry name" value="P-loop containing nucleoside triphosphate hydrolases"/>
    <property type="match status" value="1"/>
</dbReference>
<reference evidence="11 12" key="1">
    <citation type="submission" date="2018-11" db="EMBL/GenBank/DDBJ databases">
        <title>Rufibacter latericius sp. nov., isolated from water in Baiyang Lake.</title>
        <authorList>
            <person name="Yang Y."/>
        </authorList>
    </citation>
    <scope>NUCLEOTIDE SEQUENCE [LARGE SCALE GENOMIC DNA]</scope>
    <source>
        <strain evidence="11 12">MCC P1</strain>
    </source>
</reference>
<dbReference type="InterPro" id="IPR027417">
    <property type="entry name" value="P-loop_NTPase"/>
</dbReference>
<dbReference type="EMBL" id="RJJE01000002">
    <property type="protein sequence ID" value="RNI32299.1"/>
    <property type="molecule type" value="Genomic_DNA"/>
</dbReference>
<evidence type="ECO:0000256" key="1">
    <source>
        <dbReference type="ARBA" id="ARBA00004496"/>
    </source>
</evidence>
<evidence type="ECO:0000256" key="4">
    <source>
        <dbReference type="ARBA" id="ARBA00022490"/>
    </source>
</evidence>
<dbReference type="Pfam" id="PF02463">
    <property type="entry name" value="SMC_N"/>
    <property type="match status" value="1"/>
</dbReference>
<accession>A0A3M9N3G8</accession>
<dbReference type="HAMAP" id="MF_00365">
    <property type="entry name" value="RecF"/>
    <property type="match status" value="1"/>
</dbReference>
<dbReference type="GO" id="GO:0003697">
    <property type="term" value="F:single-stranded DNA binding"/>
    <property type="evidence" value="ECO:0007669"/>
    <property type="project" value="UniProtKB-UniRule"/>
</dbReference>
<feature type="domain" description="RecF/RecN/SMC N-terminal" evidence="10">
    <location>
        <begin position="3"/>
        <end position="335"/>
    </location>
</feature>
<dbReference type="PANTHER" id="PTHR32182">
    <property type="entry name" value="DNA REPLICATION AND REPAIR PROTEIN RECF"/>
    <property type="match status" value="1"/>
</dbReference>
<dbReference type="GO" id="GO:0006302">
    <property type="term" value="P:double-strand break repair"/>
    <property type="evidence" value="ECO:0007669"/>
    <property type="project" value="TreeGrafter"/>
</dbReference>
<dbReference type="GO" id="GO:0000731">
    <property type="term" value="P:DNA synthesis involved in DNA repair"/>
    <property type="evidence" value="ECO:0007669"/>
    <property type="project" value="TreeGrafter"/>
</dbReference>
<proteinExistence type="inferred from homology"/>
<keyword evidence="4 9" id="KW-0963">Cytoplasm</keyword>
<name>A0A3M9N3G8_9BACT</name>
<organism evidence="11 12">
    <name type="scientific">Rufibacter immobilis</name>
    <dbReference type="NCBI Taxonomy" id="1348778"/>
    <lineage>
        <taxon>Bacteria</taxon>
        <taxon>Pseudomonadati</taxon>
        <taxon>Bacteroidota</taxon>
        <taxon>Cytophagia</taxon>
        <taxon>Cytophagales</taxon>
        <taxon>Hymenobacteraceae</taxon>
        <taxon>Rufibacter</taxon>
    </lineage>
</organism>
<keyword evidence="8 9" id="KW-0238">DNA-binding</keyword>
<sequence length="373" mass="43362">MLLENLHVLHFKNYEEATLPFSSHINCFIGDNGSGKTNLLDAIHYLSLTKSAFTSSDLQNIKDGEDYFIVRGRFKTEEKVSAVQCYLKAGQKKIITLNKAPYERVSEHVGKFPVVLISPYDTDLIREGSEERRKFFDSLMAQLDHSYLDLLIHYTYVLKQRNSLLKQFYEKNYVDKEYLQVLDEQLMPLGTELSIRRAAFLETFEPVFQRHYRHLSDSSEVVTLDYQSPLIRQNYAYLLDQSQRKDLLLQRTTVGPHKDDFVFLMDGKSVKNFGSQGQQKSYVIALKLAQFEVLAQQNGQKPLLLLDDIFDRLDQKRIEQLMQLVANNTFGQIFLTDTHLDRTDRILRPLSNNIRRFRIAQGTAVTIEDEEDV</sequence>
<keyword evidence="9" id="KW-0234">DNA repair</keyword>
<dbReference type="PROSITE" id="PS00617">
    <property type="entry name" value="RECF_1"/>
    <property type="match status" value="1"/>
</dbReference>
<comment type="caution">
    <text evidence="11">The sequence shown here is derived from an EMBL/GenBank/DDBJ whole genome shotgun (WGS) entry which is preliminary data.</text>
</comment>